<proteinExistence type="predicted"/>
<protein>
    <recommendedName>
        <fullName evidence="9">Proline-rich transmembrane protein 3/4 domain-containing protein</fullName>
    </recommendedName>
</protein>
<dbReference type="Pfam" id="PF25987">
    <property type="entry name" value="PRRT3"/>
    <property type="match status" value="1"/>
</dbReference>
<keyword evidence="4" id="KW-0732">Signal</keyword>
<keyword evidence="2" id="KW-0597">Phosphoprotein</keyword>
<feature type="transmembrane region" description="Helical" evidence="8">
    <location>
        <begin position="95"/>
        <end position="119"/>
    </location>
</feature>
<keyword evidence="5 8" id="KW-1133">Transmembrane helix</keyword>
<feature type="region of interest" description="Disordered" evidence="7">
    <location>
        <begin position="508"/>
        <end position="568"/>
    </location>
</feature>
<feature type="transmembrane region" description="Helical" evidence="8">
    <location>
        <begin position="63"/>
        <end position="83"/>
    </location>
</feature>
<gene>
    <name evidence="10" type="ORF">EGW08_009571</name>
</gene>
<dbReference type="EMBL" id="RQTK01000276">
    <property type="protein sequence ID" value="RUS82668.1"/>
    <property type="molecule type" value="Genomic_DNA"/>
</dbReference>
<name>A0A3S1C4D6_ELYCH</name>
<evidence type="ECO:0000256" key="4">
    <source>
        <dbReference type="ARBA" id="ARBA00022729"/>
    </source>
</evidence>
<evidence type="ECO:0000256" key="1">
    <source>
        <dbReference type="ARBA" id="ARBA00004141"/>
    </source>
</evidence>
<evidence type="ECO:0000256" key="2">
    <source>
        <dbReference type="ARBA" id="ARBA00022553"/>
    </source>
</evidence>
<dbReference type="Proteomes" id="UP000271974">
    <property type="component" value="Unassembled WGS sequence"/>
</dbReference>
<reference evidence="10 11" key="1">
    <citation type="submission" date="2019-01" db="EMBL/GenBank/DDBJ databases">
        <title>A draft genome assembly of the solar-powered sea slug Elysia chlorotica.</title>
        <authorList>
            <person name="Cai H."/>
            <person name="Li Q."/>
            <person name="Fang X."/>
            <person name="Li J."/>
            <person name="Curtis N.E."/>
            <person name="Altenburger A."/>
            <person name="Shibata T."/>
            <person name="Feng M."/>
            <person name="Maeda T."/>
            <person name="Schwartz J.A."/>
            <person name="Shigenobu S."/>
            <person name="Lundholm N."/>
            <person name="Nishiyama T."/>
            <person name="Yang H."/>
            <person name="Hasebe M."/>
            <person name="Li S."/>
            <person name="Pierce S.K."/>
            <person name="Wang J."/>
        </authorList>
    </citation>
    <scope>NUCLEOTIDE SEQUENCE [LARGE SCALE GENOMIC DNA]</scope>
    <source>
        <strain evidence="10">EC2010</strain>
        <tissue evidence="10">Whole organism of an adult</tissue>
    </source>
</reference>
<keyword evidence="3 8" id="KW-0812">Transmembrane</keyword>
<feature type="domain" description="Proline-rich transmembrane protein 3/4" evidence="9">
    <location>
        <begin position="2"/>
        <end position="244"/>
    </location>
</feature>
<sequence>MLGLCGSRAVYLLYDSYNSGGTFPTSVDYFLYSFAFPCLSAAFSVLLYALLKATNMQLVSPVVQRLPVLIFIIVIHFGLSLASDLLIGRFAGARIVLFVCQMYYILWGLFLFAGYAYIFRKLYSHALKRQKNVIYSSSSSSTFPGGSNGSLSSGKVRSRYTLSTAVNVTFFTALCGLVTVGLELYAVAGVYNTFTWDRPQPWPWYLYHTVLRALELAMCVTMSYVASQPFRYRRSERACCTCGVLCVPCAEILCCCGSRGRYDVSGNRHHVTSGSCSYSDLDLAPTKLHSTRLRSPGDREQLQGYSSPDTRKRPIISAPAPPQPALLIVEDGFVRFQTNHDINRMVDSMTDGKSVKSKGVHDIHSANTLPLRDACFNNSGFARHADDKRFLKDALDQTDNQFGFLWEDDKSRKSSLAGCEFFRPPSSVSLANSIENELEKAFVTFRMDTSSQEVAPLDRASSEDHILDMTGVSELPNMKETDLISVESLTGASCDDNVVHEVSCPSLETFTGSTRPSMPFKQDGFSLSNNIPAPDSASDPAPNPVINSVPTPALSPAPTPDPSSPRRPFTLLRRAKSSEMDSTDPPPAWAQMLRRSLSDQQATRRPPLKSESSSVHYTHLLDMDSTDSQLNDTGDVFVRRRKPTENLGDVQSVVAKSLLNSSTTNDNIDV</sequence>
<dbReference type="AlphaFoldDB" id="A0A3S1C4D6"/>
<feature type="compositionally biased region" description="Pro residues" evidence="7">
    <location>
        <begin position="553"/>
        <end position="565"/>
    </location>
</feature>
<accession>A0A3S1C4D6</accession>
<evidence type="ECO:0000256" key="7">
    <source>
        <dbReference type="SAM" id="MobiDB-lite"/>
    </source>
</evidence>
<feature type="transmembrane region" description="Helical" evidence="8">
    <location>
        <begin position="29"/>
        <end position="51"/>
    </location>
</feature>
<keyword evidence="11" id="KW-1185">Reference proteome</keyword>
<dbReference type="PANTHER" id="PTHR35578:SF6">
    <property type="entry name" value="PROLINE-RICH TRANSMEMBRANE PROTEIN 4"/>
    <property type="match status" value="1"/>
</dbReference>
<evidence type="ECO:0000313" key="10">
    <source>
        <dbReference type="EMBL" id="RUS82668.1"/>
    </source>
</evidence>
<dbReference type="InterPro" id="IPR052836">
    <property type="entry name" value="PRRT_domain-containing"/>
</dbReference>
<organism evidence="10 11">
    <name type="scientific">Elysia chlorotica</name>
    <name type="common">Eastern emerald elysia</name>
    <name type="synonym">Sea slug</name>
    <dbReference type="NCBI Taxonomy" id="188477"/>
    <lineage>
        <taxon>Eukaryota</taxon>
        <taxon>Metazoa</taxon>
        <taxon>Spiralia</taxon>
        <taxon>Lophotrochozoa</taxon>
        <taxon>Mollusca</taxon>
        <taxon>Gastropoda</taxon>
        <taxon>Heterobranchia</taxon>
        <taxon>Euthyneura</taxon>
        <taxon>Panpulmonata</taxon>
        <taxon>Sacoglossa</taxon>
        <taxon>Placobranchoidea</taxon>
        <taxon>Plakobranchidae</taxon>
        <taxon>Elysia</taxon>
    </lineage>
</organism>
<feature type="region of interest" description="Disordered" evidence="7">
    <location>
        <begin position="596"/>
        <end position="615"/>
    </location>
</feature>
<comment type="subcellular location">
    <subcellularLocation>
        <location evidence="1">Membrane</location>
        <topology evidence="1">Multi-pass membrane protein</topology>
    </subcellularLocation>
</comment>
<dbReference type="InterPro" id="IPR059081">
    <property type="entry name" value="PRRT3-4"/>
</dbReference>
<evidence type="ECO:0000259" key="9">
    <source>
        <dbReference type="Pfam" id="PF25987"/>
    </source>
</evidence>
<feature type="transmembrane region" description="Helical" evidence="8">
    <location>
        <begin position="205"/>
        <end position="227"/>
    </location>
</feature>
<dbReference type="PANTHER" id="PTHR35578">
    <property type="entry name" value="PROLINE-RICH TRANSMEMBRANE PROTEIN 4-RELATED"/>
    <property type="match status" value="1"/>
</dbReference>
<evidence type="ECO:0000313" key="11">
    <source>
        <dbReference type="Proteomes" id="UP000271974"/>
    </source>
</evidence>
<evidence type="ECO:0000256" key="3">
    <source>
        <dbReference type="ARBA" id="ARBA00022692"/>
    </source>
</evidence>
<dbReference type="OrthoDB" id="10066605at2759"/>
<evidence type="ECO:0000256" key="8">
    <source>
        <dbReference type="SAM" id="Phobius"/>
    </source>
</evidence>
<feature type="transmembrane region" description="Helical" evidence="8">
    <location>
        <begin position="165"/>
        <end position="185"/>
    </location>
</feature>
<comment type="caution">
    <text evidence="10">The sequence shown here is derived from an EMBL/GenBank/DDBJ whole genome shotgun (WGS) entry which is preliminary data.</text>
</comment>
<keyword evidence="6 8" id="KW-0472">Membrane</keyword>
<feature type="region of interest" description="Disordered" evidence="7">
    <location>
        <begin position="289"/>
        <end position="317"/>
    </location>
</feature>
<evidence type="ECO:0000256" key="5">
    <source>
        <dbReference type="ARBA" id="ARBA00022989"/>
    </source>
</evidence>
<evidence type="ECO:0000256" key="6">
    <source>
        <dbReference type="ARBA" id="ARBA00023136"/>
    </source>
</evidence>